<dbReference type="InterPro" id="IPR006674">
    <property type="entry name" value="HD_domain"/>
</dbReference>
<evidence type="ECO:0000259" key="3">
    <source>
        <dbReference type="Pfam" id="PF13023"/>
    </source>
</evidence>
<dbReference type="EMBL" id="SLYC01000011">
    <property type="protein sequence ID" value="TCQ03073.1"/>
    <property type="molecule type" value="Genomic_DNA"/>
</dbReference>
<keyword evidence="1" id="KW-0479">Metal-binding</keyword>
<dbReference type="GO" id="GO:0046872">
    <property type="term" value="F:metal ion binding"/>
    <property type="evidence" value="ECO:0007669"/>
    <property type="project" value="UniProtKB-KW"/>
</dbReference>
<dbReference type="AlphaFoldDB" id="A0A4R2U5S0"/>
<accession>A0A4R2U5S0</accession>
<dbReference type="InterPro" id="IPR039356">
    <property type="entry name" value="YfbR/HDDC2"/>
</dbReference>
<dbReference type="Pfam" id="PF13023">
    <property type="entry name" value="HD_3"/>
    <property type="match status" value="1"/>
</dbReference>
<evidence type="ECO:0000256" key="1">
    <source>
        <dbReference type="ARBA" id="ARBA00022723"/>
    </source>
</evidence>
<gene>
    <name evidence="4" type="ORF">EDD79_101136</name>
</gene>
<dbReference type="PANTHER" id="PTHR11845:SF13">
    <property type="entry name" value="5'-DEOXYNUCLEOTIDASE HDDC2"/>
    <property type="match status" value="1"/>
</dbReference>
<comment type="caution">
    <text evidence="4">The sequence shown here is derived from an EMBL/GenBank/DDBJ whole genome shotgun (WGS) entry which is preliminary data.</text>
</comment>
<keyword evidence="2 4" id="KW-0378">Hydrolase</keyword>
<keyword evidence="5" id="KW-1185">Reference proteome</keyword>
<dbReference type="GO" id="GO:0005737">
    <property type="term" value="C:cytoplasm"/>
    <property type="evidence" value="ECO:0007669"/>
    <property type="project" value="TreeGrafter"/>
</dbReference>
<name>A0A4R2U5S0_9FIRM</name>
<evidence type="ECO:0000313" key="5">
    <source>
        <dbReference type="Proteomes" id="UP000295504"/>
    </source>
</evidence>
<dbReference type="GO" id="GO:0002953">
    <property type="term" value="F:5'-deoxynucleotidase activity"/>
    <property type="evidence" value="ECO:0007669"/>
    <property type="project" value="InterPro"/>
</dbReference>
<dbReference type="Proteomes" id="UP000295504">
    <property type="component" value="Unassembled WGS sequence"/>
</dbReference>
<dbReference type="RefSeq" id="WP_165913661.1">
    <property type="nucleotide sequence ID" value="NZ_CP058648.1"/>
</dbReference>
<proteinExistence type="predicted"/>
<reference evidence="4 5" key="1">
    <citation type="submission" date="2019-03" db="EMBL/GenBank/DDBJ databases">
        <title>Genomic Encyclopedia of Type Strains, Phase IV (KMG-IV): sequencing the most valuable type-strain genomes for metagenomic binning, comparative biology and taxonomic classification.</title>
        <authorList>
            <person name="Goeker M."/>
        </authorList>
    </citation>
    <scope>NUCLEOTIDE SEQUENCE [LARGE SCALE GENOMIC DNA]</scope>
    <source>
        <strain evidence="4 5">DSM 100013</strain>
    </source>
</reference>
<organism evidence="4 5">
    <name type="scientific">Serpentinicella alkaliphila</name>
    <dbReference type="NCBI Taxonomy" id="1734049"/>
    <lineage>
        <taxon>Bacteria</taxon>
        <taxon>Bacillati</taxon>
        <taxon>Bacillota</taxon>
        <taxon>Clostridia</taxon>
        <taxon>Peptostreptococcales</taxon>
        <taxon>Natronincolaceae</taxon>
        <taxon>Serpentinicella</taxon>
    </lineage>
</organism>
<dbReference type="Gene3D" id="1.10.3210.10">
    <property type="entry name" value="Hypothetical protein af1432"/>
    <property type="match status" value="1"/>
</dbReference>
<sequence>MTIDELQSNIKFIVEIDKLKSVYRQTLLTDKSRYEGDAEHSWHLATMAFLLKDFANDPNVDILKVIKMVLIHDIVEIDAGDTYCYDVIGNKDKRVREEKAAKRIFNILPEKQAKEMLDLWEEFEEMQTSEAKFAASLDRLQPMLNNYYTEGISWNKHGIKVSKVIERNKHIKEGSPLLWDFALKLINDAVEKGYLQRD</sequence>
<dbReference type="SUPFAM" id="SSF109604">
    <property type="entry name" value="HD-domain/PDEase-like"/>
    <property type="match status" value="1"/>
</dbReference>
<protein>
    <submittedName>
        <fullName evidence="4">Putative hydrolase of HD superfamily</fullName>
    </submittedName>
</protein>
<evidence type="ECO:0000313" key="4">
    <source>
        <dbReference type="EMBL" id="TCQ03073.1"/>
    </source>
</evidence>
<dbReference type="PANTHER" id="PTHR11845">
    <property type="entry name" value="5'-DEOXYNUCLEOTIDASE HDDC2"/>
    <property type="match status" value="1"/>
</dbReference>
<feature type="domain" description="HD" evidence="3">
    <location>
        <begin position="16"/>
        <end position="179"/>
    </location>
</feature>
<evidence type="ECO:0000256" key="2">
    <source>
        <dbReference type="ARBA" id="ARBA00022801"/>
    </source>
</evidence>